<comment type="caution">
    <text evidence="6">The sequence shown here is derived from an EMBL/GenBank/DDBJ whole genome shotgun (WGS) entry which is preliminary data.</text>
</comment>
<dbReference type="Gene3D" id="1.10.238.10">
    <property type="entry name" value="EF-hand"/>
    <property type="match status" value="1"/>
</dbReference>
<feature type="region of interest" description="Disordered" evidence="5">
    <location>
        <begin position="471"/>
        <end position="559"/>
    </location>
</feature>
<keyword evidence="4" id="KW-0067">ATP-binding</keyword>
<evidence type="ECO:0000313" key="7">
    <source>
        <dbReference type="Proteomes" id="UP001515480"/>
    </source>
</evidence>
<dbReference type="GO" id="GO:0005524">
    <property type="term" value="F:ATP binding"/>
    <property type="evidence" value="ECO:0007669"/>
    <property type="project" value="UniProtKB-KW"/>
</dbReference>
<feature type="region of interest" description="Disordered" evidence="5">
    <location>
        <begin position="58"/>
        <end position="115"/>
    </location>
</feature>
<dbReference type="PROSITE" id="PS51221">
    <property type="entry name" value="TTL"/>
    <property type="match status" value="1"/>
</dbReference>
<dbReference type="Pfam" id="PF05517">
    <property type="entry name" value="p25-alpha"/>
    <property type="match status" value="1"/>
</dbReference>
<evidence type="ECO:0000256" key="1">
    <source>
        <dbReference type="ARBA" id="ARBA00010994"/>
    </source>
</evidence>
<evidence type="ECO:0000256" key="5">
    <source>
        <dbReference type="SAM" id="MobiDB-lite"/>
    </source>
</evidence>
<organism evidence="6 7">
    <name type="scientific">Prymnesium parvum</name>
    <name type="common">Toxic golden alga</name>
    <dbReference type="NCBI Taxonomy" id="97485"/>
    <lineage>
        <taxon>Eukaryota</taxon>
        <taxon>Haptista</taxon>
        <taxon>Haptophyta</taxon>
        <taxon>Prymnesiophyceae</taxon>
        <taxon>Prymnesiales</taxon>
        <taxon>Prymnesiaceae</taxon>
        <taxon>Prymnesium</taxon>
    </lineage>
</organism>
<evidence type="ECO:0000256" key="3">
    <source>
        <dbReference type="ARBA" id="ARBA00022741"/>
    </source>
</evidence>
<dbReference type="GO" id="GO:0046785">
    <property type="term" value="P:microtubule polymerization"/>
    <property type="evidence" value="ECO:0007669"/>
    <property type="project" value="InterPro"/>
</dbReference>
<keyword evidence="2" id="KW-0436">Ligase</keyword>
<dbReference type="PANTHER" id="PTHR12241:SF147">
    <property type="entry name" value="TUBULIN POLYGLUTAMYLASE TTLL7"/>
    <property type="match status" value="1"/>
</dbReference>
<proteinExistence type="inferred from homology"/>
<dbReference type="SUPFAM" id="SSF47473">
    <property type="entry name" value="EF-hand"/>
    <property type="match status" value="1"/>
</dbReference>
<dbReference type="GO" id="GO:0036064">
    <property type="term" value="C:ciliary basal body"/>
    <property type="evidence" value="ECO:0007669"/>
    <property type="project" value="TreeGrafter"/>
</dbReference>
<accession>A0AB34IWX2</accession>
<dbReference type="PANTHER" id="PTHR12241">
    <property type="entry name" value="TUBULIN POLYGLUTAMYLASE"/>
    <property type="match status" value="1"/>
</dbReference>
<dbReference type="Proteomes" id="UP001515480">
    <property type="component" value="Unassembled WGS sequence"/>
</dbReference>
<evidence type="ECO:0000313" key="6">
    <source>
        <dbReference type="EMBL" id="KAL1508501.1"/>
    </source>
</evidence>
<dbReference type="SUPFAM" id="SSF56059">
    <property type="entry name" value="Glutathione synthetase ATP-binding domain-like"/>
    <property type="match status" value="1"/>
</dbReference>
<name>A0AB34IWX2_PRYPA</name>
<feature type="compositionally biased region" description="Basic and acidic residues" evidence="5">
    <location>
        <begin position="527"/>
        <end position="540"/>
    </location>
</feature>
<reference evidence="6 7" key="1">
    <citation type="journal article" date="2024" name="Science">
        <title>Giant polyketide synthase enzymes in the biosynthesis of giant marine polyether toxins.</title>
        <authorList>
            <person name="Fallon T.R."/>
            <person name="Shende V.V."/>
            <person name="Wierzbicki I.H."/>
            <person name="Pendleton A.L."/>
            <person name="Watervoot N.F."/>
            <person name="Auber R.P."/>
            <person name="Gonzalez D.J."/>
            <person name="Wisecaver J.H."/>
            <person name="Moore B.S."/>
        </authorList>
    </citation>
    <scope>NUCLEOTIDE SEQUENCE [LARGE SCALE GENOMIC DNA]</scope>
    <source>
        <strain evidence="6 7">12B1</strain>
    </source>
</reference>
<feature type="region of interest" description="Disordered" evidence="5">
    <location>
        <begin position="137"/>
        <end position="194"/>
    </location>
</feature>
<dbReference type="InterPro" id="IPR008907">
    <property type="entry name" value="TPP/p25"/>
</dbReference>
<keyword evidence="7" id="KW-1185">Reference proteome</keyword>
<dbReference type="InterPro" id="IPR011992">
    <property type="entry name" value="EF-hand-dom_pair"/>
</dbReference>
<evidence type="ECO:0008006" key="8">
    <source>
        <dbReference type="Google" id="ProtNLM"/>
    </source>
</evidence>
<feature type="compositionally biased region" description="Acidic residues" evidence="5">
    <location>
        <begin position="475"/>
        <end position="490"/>
    </location>
</feature>
<dbReference type="Gene3D" id="3.30.470.20">
    <property type="entry name" value="ATP-grasp fold, B domain"/>
    <property type="match status" value="1"/>
</dbReference>
<dbReference type="GO" id="GO:0015631">
    <property type="term" value="F:tubulin binding"/>
    <property type="evidence" value="ECO:0007669"/>
    <property type="project" value="InterPro"/>
</dbReference>
<evidence type="ECO:0000256" key="2">
    <source>
        <dbReference type="ARBA" id="ARBA00022598"/>
    </source>
</evidence>
<gene>
    <name evidence="6" type="ORF">AB1Y20_004602</name>
</gene>
<dbReference type="GO" id="GO:0070740">
    <property type="term" value="F:tubulin-glutamic acid ligase activity"/>
    <property type="evidence" value="ECO:0007669"/>
    <property type="project" value="TreeGrafter"/>
</dbReference>
<comment type="similarity">
    <text evidence="1">Belongs to the TPPP family.</text>
</comment>
<protein>
    <recommendedName>
        <fullName evidence="8">Tubulin--tyrosine ligase-like protein 9</fullName>
    </recommendedName>
</protein>
<keyword evidence="3" id="KW-0547">Nucleotide-binding</keyword>
<feature type="region of interest" description="Disordered" evidence="5">
    <location>
        <begin position="1"/>
        <end position="24"/>
    </location>
</feature>
<dbReference type="AlphaFoldDB" id="A0AB34IWX2"/>
<evidence type="ECO:0000256" key="4">
    <source>
        <dbReference type="ARBA" id="ARBA00022840"/>
    </source>
</evidence>
<feature type="compositionally biased region" description="Basic and acidic residues" evidence="5">
    <location>
        <begin position="148"/>
        <end position="162"/>
    </location>
</feature>
<dbReference type="Pfam" id="PF03133">
    <property type="entry name" value="TTL"/>
    <property type="match status" value="2"/>
</dbReference>
<dbReference type="EMBL" id="JBGBPQ010000016">
    <property type="protein sequence ID" value="KAL1508501.1"/>
    <property type="molecule type" value="Genomic_DNA"/>
</dbReference>
<sequence length="886" mass="96380">MFSATAIIRRKQEPPPAPRAAAPRQLPDHSKVLWDHKATCSLQVTATALQPNPPPLLTGFRASLASQPRPPGALPQLGAREAPRWTAAAPSQSEAPRHARHSGETPPLTRPTEGLAHGVCGVRSVAQLLAAASVAAAAGGEAEGEGGSQRERRERRGSEPAPRKPACATRSPRQSREIASLEEGPRARGGSVSAHAEAGARVAAAREAAAREAAAAARAAVEGRRRARSSQLARAAADPNQITINLKDAKHAAEIVREVATERLGWRETSNLSEDCAANVFWFERAITVSDVKLLNECQRANMIPGMHDIAKKVSLAKALNRMRLLFPNDYSFYPRTWTLPAQLDAFRQHCASKGGRVSTYIVKPSGGCQGNGIYLVRYPEQLGTSQNAVVQEYVDPPALLDGYKFDLRLYVLVVAVKPMTVYLYKEGMARFATNRYARPTEANLHDVCMHLTNYALNKHNDAYVPARGYRDCGEGEEGEDLDEIEEEEEERRGPPQGAPWGAMAKEADKESVGAAESEGEVEGDEREARDGGRERHSESEGEENGGGPSEPKASKRRVSEVLEDLVRRGDATPAQVDGMWREIKAVIAKTMIAVGPSVTTTYFNCFADDAAALAGQRRCFHVLGIDLLLDASLKPWLLELNHNPSFTCDTDFDRELKGAVVQNTLELLDPQPFDKTAYADQLKSHIAARALKKATTPLEREKLEQQMKRDTIATERQKAKGGAAAVAAAAAAASAAATTTTSAAIAETMAELDAMPRKRGRYELALSASGMGYDRLMLFSSTALQGAWRHCCGVRGRKLTGTRFQRFVRDCGLMDSRLTQGEVHLLFQSVLLRHNASLDDTSTMNYHEFCDALLEIARRRYKTDDLASAMQNLLSSLPSLGEESA</sequence>
<dbReference type="InterPro" id="IPR004344">
    <property type="entry name" value="TTL/TTLL_fam"/>
</dbReference>